<sequence>MPYPPVPVNNGKDFTKIVHHDTYPEIDPITKSDHSKHYVFITGASKGLGRVSAISFAKAGAAGIAIGARSDLAAVEQDLIAAAQAAGKAVPQILKLKLDVTNWDDVQNAAKETEKEFGRLDILINNAGYLAAFVPIIDDDRDEHWKSYEVNIRGVYWMCKAFLPLLLKGGEKTIVNLSSAGAHGIYAGASSHQTTKFALLRFTEYLMAENEGQGLLAYCINPGAVPSEMGLKIPPEMHFALVDTAELGADTLAFLTAERRDWLAGRYISVNWDVSELFSREDEIVVLSEEFPILKLPQEIQLTIWKLFVPSQARIIQLPYHIKHAQKIKANELVASQKITQTTSVDTFQTHGYLNLSLQFSSYGYATVDWTPDGKKCDFLTNPSLDILFLDRVKFPTRSGTLANYLDNYQLLGKVTSVALRLIPDWTVKMLKYLGNFESLKFVYIIVNNEPHESWSDWLPTPYDEQNFLLVKDEALREVTSMMFLNGIETLDDLRERMEYVMDGGRRRILPDIKFIVWNKGAN</sequence>
<proteinExistence type="inferred from homology"/>
<dbReference type="PRINTS" id="PR00080">
    <property type="entry name" value="SDRFAMILY"/>
</dbReference>
<dbReference type="SUPFAM" id="SSF51735">
    <property type="entry name" value="NAD(P)-binding Rossmann-fold domains"/>
    <property type="match status" value="1"/>
</dbReference>
<dbReference type="CDD" id="cd05233">
    <property type="entry name" value="SDR_c"/>
    <property type="match status" value="1"/>
</dbReference>
<protein>
    <submittedName>
        <fullName evidence="3">Short chain dehydrogenase citE</fullName>
    </submittedName>
</protein>
<dbReference type="Proteomes" id="UP000469558">
    <property type="component" value="Unassembled WGS sequence"/>
</dbReference>
<dbReference type="Gene3D" id="3.40.50.720">
    <property type="entry name" value="NAD(P)-binding Rossmann-like Domain"/>
    <property type="match status" value="1"/>
</dbReference>
<evidence type="ECO:0000256" key="1">
    <source>
        <dbReference type="ARBA" id="ARBA00006484"/>
    </source>
</evidence>
<name>A0A8T9BZ07_9HELO</name>
<comment type="similarity">
    <text evidence="1">Belongs to the short-chain dehydrogenases/reductases (SDR) family.</text>
</comment>
<keyword evidence="2" id="KW-0560">Oxidoreductase</keyword>
<comment type="caution">
    <text evidence="3">The sequence shown here is derived from an EMBL/GenBank/DDBJ whole genome shotgun (WGS) entry which is preliminary data.</text>
</comment>
<dbReference type="InterPro" id="IPR002347">
    <property type="entry name" value="SDR_fam"/>
</dbReference>
<dbReference type="PRINTS" id="PR00081">
    <property type="entry name" value="GDHRDH"/>
</dbReference>
<evidence type="ECO:0000313" key="4">
    <source>
        <dbReference type="Proteomes" id="UP000469558"/>
    </source>
</evidence>
<dbReference type="InterPro" id="IPR036291">
    <property type="entry name" value="NAD(P)-bd_dom_sf"/>
</dbReference>
<dbReference type="AlphaFoldDB" id="A0A8T9BZ07"/>
<dbReference type="Pfam" id="PF00106">
    <property type="entry name" value="adh_short"/>
    <property type="match status" value="1"/>
</dbReference>
<evidence type="ECO:0000313" key="3">
    <source>
        <dbReference type="EMBL" id="TVY71570.1"/>
    </source>
</evidence>
<dbReference type="OrthoDB" id="1933717at2759"/>
<dbReference type="PANTHER" id="PTHR42901:SF1">
    <property type="entry name" value="ALCOHOL DEHYDROGENASE"/>
    <property type="match status" value="1"/>
</dbReference>
<reference evidence="3 4" key="1">
    <citation type="submission" date="2018-05" db="EMBL/GenBank/DDBJ databases">
        <title>Genome sequencing and assembly of the regulated plant pathogen Lachnellula willkommii and related sister species for the development of diagnostic species identification markers.</title>
        <authorList>
            <person name="Giroux E."/>
            <person name="Bilodeau G."/>
        </authorList>
    </citation>
    <scope>NUCLEOTIDE SEQUENCE [LARGE SCALE GENOMIC DNA]</scope>
    <source>
        <strain evidence="3 4">CBS 268.59</strain>
    </source>
</reference>
<evidence type="ECO:0000256" key="2">
    <source>
        <dbReference type="ARBA" id="ARBA00023002"/>
    </source>
</evidence>
<accession>A0A8T9BZ07</accession>
<dbReference type="PANTHER" id="PTHR42901">
    <property type="entry name" value="ALCOHOL DEHYDROGENASE"/>
    <property type="match status" value="1"/>
</dbReference>
<gene>
    <name evidence="3" type="primary">citE_1</name>
    <name evidence="3" type="ORF">LSUE1_G007613</name>
</gene>
<organism evidence="3 4">
    <name type="scientific">Lachnellula suecica</name>
    <dbReference type="NCBI Taxonomy" id="602035"/>
    <lineage>
        <taxon>Eukaryota</taxon>
        <taxon>Fungi</taxon>
        <taxon>Dikarya</taxon>
        <taxon>Ascomycota</taxon>
        <taxon>Pezizomycotina</taxon>
        <taxon>Leotiomycetes</taxon>
        <taxon>Helotiales</taxon>
        <taxon>Lachnaceae</taxon>
        <taxon>Lachnellula</taxon>
    </lineage>
</organism>
<dbReference type="EMBL" id="QGMK01001182">
    <property type="protein sequence ID" value="TVY71570.1"/>
    <property type="molecule type" value="Genomic_DNA"/>
</dbReference>
<dbReference type="GO" id="GO:0016491">
    <property type="term" value="F:oxidoreductase activity"/>
    <property type="evidence" value="ECO:0007669"/>
    <property type="project" value="UniProtKB-KW"/>
</dbReference>
<keyword evidence="4" id="KW-1185">Reference proteome</keyword>